<sequence length="118" mass="12810">MKLNEIISTLDLKPLTTPRDYAALEPSCGYASDLLSCVMSGAPRESIWVTLQAHINIIAVATLLDLTAIIITEGATPDEATIAKANEEEINLFSTELPTFVVVGKLWEMGMRCKASEI</sequence>
<proteinExistence type="predicted"/>
<protein>
    <recommendedName>
        <fullName evidence="2">DRTGG domain-containing protein</fullName>
    </recommendedName>
</protein>
<dbReference type="SUPFAM" id="SSF75138">
    <property type="entry name" value="HprK N-terminal domain-like"/>
    <property type="match status" value="1"/>
</dbReference>
<comment type="caution">
    <text evidence="1">The sequence shown here is derived from an EMBL/GenBank/DDBJ whole genome shotgun (WGS) entry which is preliminary data.</text>
</comment>
<evidence type="ECO:0000313" key="1">
    <source>
        <dbReference type="EMBL" id="MPM25484.1"/>
    </source>
</evidence>
<evidence type="ECO:0008006" key="2">
    <source>
        <dbReference type="Google" id="ProtNLM"/>
    </source>
</evidence>
<dbReference type="EMBL" id="VSSQ01004508">
    <property type="protein sequence ID" value="MPM25484.1"/>
    <property type="molecule type" value="Genomic_DNA"/>
</dbReference>
<reference evidence="1" key="1">
    <citation type="submission" date="2019-08" db="EMBL/GenBank/DDBJ databases">
        <authorList>
            <person name="Kucharzyk K."/>
            <person name="Murdoch R.W."/>
            <person name="Higgins S."/>
            <person name="Loffler F."/>
        </authorList>
    </citation>
    <scope>NUCLEOTIDE SEQUENCE</scope>
</reference>
<gene>
    <name evidence="1" type="ORF">SDC9_71979</name>
</gene>
<dbReference type="InterPro" id="IPR028979">
    <property type="entry name" value="Ser_kin/Pase_Hpr-like_N_sf"/>
</dbReference>
<name>A0A644YH93_9ZZZZ</name>
<organism evidence="1">
    <name type="scientific">bioreactor metagenome</name>
    <dbReference type="NCBI Taxonomy" id="1076179"/>
    <lineage>
        <taxon>unclassified sequences</taxon>
        <taxon>metagenomes</taxon>
        <taxon>ecological metagenomes</taxon>
    </lineage>
</organism>
<dbReference type="AlphaFoldDB" id="A0A644YH93"/>
<dbReference type="Gene3D" id="3.40.1390.20">
    <property type="entry name" value="HprK N-terminal domain-like"/>
    <property type="match status" value="1"/>
</dbReference>
<accession>A0A644YH93</accession>